<name>A0ABQ5S8K2_9CHLO</name>
<proteinExistence type="predicted"/>
<evidence type="ECO:0008006" key="4">
    <source>
        <dbReference type="Google" id="ProtNLM"/>
    </source>
</evidence>
<dbReference type="EMBL" id="BSDZ01000028">
    <property type="protein sequence ID" value="GLI66235.1"/>
    <property type="molecule type" value="Genomic_DNA"/>
</dbReference>
<keyword evidence="3" id="KW-1185">Reference proteome</keyword>
<gene>
    <name evidence="2" type="ORF">VaNZ11_009975</name>
</gene>
<dbReference type="Proteomes" id="UP001165090">
    <property type="component" value="Unassembled WGS sequence"/>
</dbReference>
<feature type="region of interest" description="Disordered" evidence="1">
    <location>
        <begin position="1"/>
        <end position="35"/>
    </location>
</feature>
<organism evidence="2 3">
    <name type="scientific">Volvox africanus</name>
    <dbReference type="NCBI Taxonomy" id="51714"/>
    <lineage>
        <taxon>Eukaryota</taxon>
        <taxon>Viridiplantae</taxon>
        <taxon>Chlorophyta</taxon>
        <taxon>core chlorophytes</taxon>
        <taxon>Chlorophyceae</taxon>
        <taxon>CS clade</taxon>
        <taxon>Chlamydomonadales</taxon>
        <taxon>Volvocaceae</taxon>
        <taxon>Volvox</taxon>
    </lineage>
</organism>
<evidence type="ECO:0000313" key="2">
    <source>
        <dbReference type="EMBL" id="GLI66235.1"/>
    </source>
</evidence>
<evidence type="ECO:0000313" key="3">
    <source>
        <dbReference type="Proteomes" id="UP001165090"/>
    </source>
</evidence>
<feature type="compositionally biased region" description="Basic and acidic residues" evidence="1">
    <location>
        <begin position="1"/>
        <end position="22"/>
    </location>
</feature>
<evidence type="ECO:0000256" key="1">
    <source>
        <dbReference type="SAM" id="MobiDB-lite"/>
    </source>
</evidence>
<protein>
    <recommendedName>
        <fullName evidence="4">Flagellar associated protein</fullName>
    </recommendedName>
</protein>
<accession>A0ABQ5S8K2</accession>
<sequence>MVRTWNREPSPDQDKARREGGPRHTPTLTFQQNNPRFGYDGKIKMANFLNGFDGQLAESRGNMVAANTNTHTNYDFSSTGVGNLSISLAAEMAKSINTCAAIRAGGLKVATARSLVANDTRHDHLEEPHAEHVGPGAYDIERAIPNVGQMPLDSHTSSAIPQRDPYRASAAFSAPERPGSAQWVLPWGPDAVYISPNFVPGPDRAPAWDTNSDKRPDATEWRHSYARVIAAVVAGEGTGGGAGAGAAAPDPPFSSDLPVDAGSRPLDVSLRAQLLNKHGVVFTSKEPRLTALPAERTSDIRSARISALRGLDETGHLGPGAYTPPISVGGSRRRTYRVFVDPAVTPQPSDRFGISGGPGSLLASSQAESAAIVAARDRGTARATAAARVAAAATGSPPGSAAAGGVRVMSARSQAGSCGSLPVTPGSHRGMGGGGIAKLGPSAAFAGTFRTHKTGAFDWRTDSSLVRY</sequence>
<feature type="compositionally biased region" description="Polar residues" evidence="1">
    <location>
        <begin position="26"/>
        <end position="35"/>
    </location>
</feature>
<reference evidence="2 3" key="1">
    <citation type="journal article" date="2023" name="IScience">
        <title>Expanded male sex-determining region conserved during the evolution of homothallism in the green alga Volvox.</title>
        <authorList>
            <person name="Yamamoto K."/>
            <person name="Matsuzaki R."/>
            <person name="Mahakham W."/>
            <person name="Heman W."/>
            <person name="Sekimoto H."/>
            <person name="Kawachi M."/>
            <person name="Minakuchi Y."/>
            <person name="Toyoda A."/>
            <person name="Nozaki H."/>
        </authorList>
    </citation>
    <scope>NUCLEOTIDE SEQUENCE [LARGE SCALE GENOMIC DNA]</scope>
    <source>
        <strain evidence="2 3">NIES-4468</strain>
    </source>
</reference>
<comment type="caution">
    <text evidence="2">The sequence shown here is derived from an EMBL/GenBank/DDBJ whole genome shotgun (WGS) entry which is preliminary data.</text>
</comment>